<organism evidence="1 2">
    <name type="scientific">Alteromonas gilva</name>
    <dbReference type="NCBI Taxonomy" id="2987522"/>
    <lineage>
        <taxon>Bacteria</taxon>
        <taxon>Pseudomonadati</taxon>
        <taxon>Pseudomonadota</taxon>
        <taxon>Gammaproteobacteria</taxon>
        <taxon>Alteromonadales</taxon>
        <taxon>Alteromonadaceae</taxon>
        <taxon>Alteromonas/Salinimonas group</taxon>
        <taxon>Alteromonas</taxon>
    </lineage>
</organism>
<keyword evidence="2" id="KW-1185">Reference proteome</keyword>
<comment type="caution">
    <text evidence="1">The sequence shown here is derived from an EMBL/GenBank/DDBJ whole genome shotgun (WGS) entry which is preliminary data.</text>
</comment>
<evidence type="ECO:0000313" key="1">
    <source>
        <dbReference type="EMBL" id="MDC8833023.1"/>
    </source>
</evidence>
<dbReference type="Gene3D" id="3.40.50.300">
    <property type="entry name" value="P-loop containing nucleotide triphosphate hydrolases"/>
    <property type="match status" value="1"/>
</dbReference>
<evidence type="ECO:0000313" key="2">
    <source>
        <dbReference type="Proteomes" id="UP001218788"/>
    </source>
</evidence>
<dbReference type="Proteomes" id="UP001218788">
    <property type="component" value="Unassembled WGS sequence"/>
</dbReference>
<name>A0ABT5L7Z2_9ALTE</name>
<sequence>MSKKLLIIPNSDVGKLLHISQCFFTAHNVDALLHNEFRQHIDEGLTCDKVALWLTEPSQRLMYSYLGTHKKLPATKISFKEYYRAPERVNFYSRLLGKYSVHEFGYIGVQNYFYQSILLFADWQNVGLYRLPYGSDCQKSVCFDIPAEEYAEIKTLYADDYAIYEQAKAECLRRWENYVSNNKIHINQGKRVIIHLGPPKTGTSAIQSWLNGNVDALRRDGIYYPAHGADANGVSSGNFERVVGYDAQEHKFYFDKVKTKALIEEFNATECHTLLLSSEHFYYYLIWFFSLLSTAKYVFYIRHPLAITESSFHQEVKRHSRTKDFTVPPTIGFDNLKLVSQLSADFDCDVEYRFFSHNLYKGGSLLSDFAACIGTTIQAPKDIKRLNSQYSPGAITLMRMCNSFADQQLKRALDVHLQKHSEDVPAFSFVSDEQRITVLKNIRDEMDKLVLMYPGIDKKRLERLVDGYELPQQFDAKMRDKALTNTLAELIEQDEMLALSLYKQARYQPGNANAKEIISRLKLSNAIKIKFKFYIMIDVLRVTLITKLIKLFK</sequence>
<dbReference type="InterPro" id="IPR027417">
    <property type="entry name" value="P-loop_NTPase"/>
</dbReference>
<evidence type="ECO:0008006" key="3">
    <source>
        <dbReference type="Google" id="ProtNLM"/>
    </source>
</evidence>
<reference evidence="1 2" key="1">
    <citation type="submission" date="2022-10" db="EMBL/GenBank/DDBJ databases">
        <title>Alteromonas sp. chi3 Genome sequencing.</title>
        <authorList>
            <person name="Park S."/>
        </authorList>
    </citation>
    <scope>NUCLEOTIDE SEQUENCE [LARGE SCALE GENOMIC DNA]</scope>
    <source>
        <strain evidence="2">chi3</strain>
    </source>
</reference>
<dbReference type="SUPFAM" id="SSF52540">
    <property type="entry name" value="P-loop containing nucleoside triphosphate hydrolases"/>
    <property type="match status" value="1"/>
</dbReference>
<gene>
    <name evidence="1" type="ORF">OIK42_19890</name>
</gene>
<dbReference type="RefSeq" id="WP_273642943.1">
    <property type="nucleotide sequence ID" value="NZ_JAQQXP010000005.1"/>
</dbReference>
<dbReference type="EMBL" id="JAQQXP010000005">
    <property type="protein sequence ID" value="MDC8833023.1"/>
    <property type="molecule type" value="Genomic_DNA"/>
</dbReference>
<proteinExistence type="predicted"/>
<protein>
    <recommendedName>
        <fullName evidence="3">Sulfotransferase family protein</fullName>
    </recommendedName>
</protein>
<accession>A0ABT5L7Z2</accession>